<dbReference type="AlphaFoldDB" id="A0A5B7K4T5"/>
<evidence type="ECO:0000313" key="2">
    <source>
        <dbReference type="EMBL" id="MPD05352.1"/>
    </source>
</evidence>
<evidence type="ECO:0000256" key="1">
    <source>
        <dbReference type="SAM" id="MobiDB-lite"/>
    </source>
</evidence>
<accession>A0A5B7K4T5</accession>
<reference evidence="2 3" key="1">
    <citation type="submission" date="2019-05" db="EMBL/GenBank/DDBJ databases">
        <title>Another draft genome of Portunus trituberculatus and its Hox gene families provides insights of decapod evolution.</title>
        <authorList>
            <person name="Jeong J.-H."/>
            <person name="Song I."/>
            <person name="Kim S."/>
            <person name="Choi T."/>
            <person name="Kim D."/>
            <person name="Ryu S."/>
            <person name="Kim W."/>
        </authorList>
    </citation>
    <scope>NUCLEOTIDE SEQUENCE [LARGE SCALE GENOMIC DNA]</scope>
    <source>
        <tissue evidence="2">Muscle</tissue>
    </source>
</reference>
<dbReference type="EMBL" id="VSRR010145567">
    <property type="protein sequence ID" value="MPD05352.1"/>
    <property type="molecule type" value="Genomic_DNA"/>
</dbReference>
<gene>
    <name evidence="2" type="ORF">E2C01_101091</name>
</gene>
<name>A0A5B7K4T5_PORTR</name>
<sequence>MQGRQPCKGWRQLGEPTRGRRGRRRVFSLLASTSRSGEDSKAPQVGQEDEHTPGQPLYRRDSGLMNM</sequence>
<keyword evidence="3" id="KW-1185">Reference proteome</keyword>
<organism evidence="2 3">
    <name type="scientific">Portunus trituberculatus</name>
    <name type="common">Swimming crab</name>
    <name type="synonym">Neptunus trituberculatus</name>
    <dbReference type="NCBI Taxonomy" id="210409"/>
    <lineage>
        <taxon>Eukaryota</taxon>
        <taxon>Metazoa</taxon>
        <taxon>Ecdysozoa</taxon>
        <taxon>Arthropoda</taxon>
        <taxon>Crustacea</taxon>
        <taxon>Multicrustacea</taxon>
        <taxon>Malacostraca</taxon>
        <taxon>Eumalacostraca</taxon>
        <taxon>Eucarida</taxon>
        <taxon>Decapoda</taxon>
        <taxon>Pleocyemata</taxon>
        <taxon>Brachyura</taxon>
        <taxon>Eubrachyura</taxon>
        <taxon>Portunoidea</taxon>
        <taxon>Portunidae</taxon>
        <taxon>Portuninae</taxon>
        <taxon>Portunus</taxon>
    </lineage>
</organism>
<comment type="caution">
    <text evidence="2">The sequence shown here is derived from an EMBL/GenBank/DDBJ whole genome shotgun (WGS) entry which is preliminary data.</text>
</comment>
<feature type="compositionally biased region" description="Basic and acidic residues" evidence="1">
    <location>
        <begin position="48"/>
        <end position="67"/>
    </location>
</feature>
<protein>
    <submittedName>
        <fullName evidence="2">Uncharacterized protein</fullName>
    </submittedName>
</protein>
<proteinExistence type="predicted"/>
<evidence type="ECO:0000313" key="3">
    <source>
        <dbReference type="Proteomes" id="UP000324222"/>
    </source>
</evidence>
<feature type="region of interest" description="Disordered" evidence="1">
    <location>
        <begin position="1"/>
        <end position="67"/>
    </location>
</feature>
<dbReference type="Proteomes" id="UP000324222">
    <property type="component" value="Unassembled WGS sequence"/>
</dbReference>